<dbReference type="Proteomes" id="UP000467488">
    <property type="component" value="Chromosome"/>
</dbReference>
<keyword evidence="1" id="KW-1133">Transmembrane helix</keyword>
<dbReference type="Pfam" id="PF10101">
    <property type="entry name" value="DUF2339"/>
    <property type="match status" value="1"/>
</dbReference>
<sequence>MVVLLVLTNLQDGVVYRQTWLPLVNPLEEGAAFALLGLIVFYRVSQRFFPVQISVCRPWPLIALLALSFWWLNGILLRALAWYGEVPWSAETLWHSRLIQTCFALFWMLAALVVMLRATRRCSRREWLCGSVLLGIVIVKLMLVDSARGGGLARAVTFIGVAILGANRRVFFTVTAQSGRRKMKWMKAVLCSVLLSTAGAAVSSDEVKEAPTDYATGVALETTGAFALVSHFAAAGGVSEHCMAGFARCAGF</sequence>
<dbReference type="PANTHER" id="PTHR38434">
    <property type="entry name" value="BLL2549 PROTEIN"/>
    <property type="match status" value="1"/>
</dbReference>
<keyword evidence="1" id="KW-0812">Transmembrane</keyword>
<protein>
    <submittedName>
        <fullName evidence="2">Uncharacterized protein</fullName>
    </submittedName>
</protein>
<keyword evidence="1" id="KW-0472">Membrane</keyword>
<feature type="transmembrane region" description="Helical" evidence="1">
    <location>
        <begin position="61"/>
        <end position="82"/>
    </location>
</feature>
<gene>
    <name evidence="2" type="ORF">EIMP300_58370</name>
</gene>
<name>A0A8S0FVY9_ECOLX</name>
<dbReference type="AlphaFoldDB" id="A0A8S0FVY9"/>
<dbReference type="InterPro" id="IPR019286">
    <property type="entry name" value="DUF2339_TM"/>
</dbReference>
<dbReference type="EMBL" id="AP022360">
    <property type="protein sequence ID" value="BBU84437.1"/>
    <property type="molecule type" value="Genomic_DNA"/>
</dbReference>
<evidence type="ECO:0000256" key="1">
    <source>
        <dbReference type="SAM" id="Phobius"/>
    </source>
</evidence>
<evidence type="ECO:0000313" key="3">
    <source>
        <dbReference type="Proteomes" id="UP000467488"/>
    </source>
</evidence>
<feature type="transmembrane region" description="Helical" evidence="1">
    <location>
        <begin position="94"/>
        <end position="115"/>
    </location>
</feature>
<accession>A0A8S0FVY9</accession>
<organism evidence="2 3">
    <name type="scientific">Escherichia coli</name>
    <dbReference type="NCBI Taxonomy" id="562"/>
    <lineage>
        <taxon>Bacteria</taxon>
        <taxon>Pseudomonadati</taxon>
        <taxon>Pseudomonadota</taxon>
        <taxon>Gammaproteobacteria</taxon>
        <taxon>Enterobacterales</taxon>
        <taxon>Enterobacteriaceae</taxon>
        <taxon>Escherichia</taxon>
    </lineage>
</organism>
<evidence type="ECO:0000313" key="2">
    <source>
        <dbReference type="EMBL" id="BBU84437.1"/>
    </source>
</evidence>
<dbReference type="PANTHER" id="PTHR38434:SF1">
    <property type="entry name" value="BLL2549 PROTEIN"/>
    <property type="match status" value="1"/>
</dbReference>
<feature type="transmembrane region" description="Helical" evidence="1">
    <location>
        <begin position="30"/>
        <end position="49"/>
    </location>
</feature>
<reference evidence="2 3" key="1">
    <citation type="submission" date="2020-01" db="EMBL/GenBank/DDBJ databases">
        <title>Dynamics of blaIMP-6 dissemination in carbapenem resistant Enterobacteriacea isolated from regional surveillance in Osaka, Japan.</title>
        <authorList>
            <person name="Abe R."/>
            <person name="Akeda Y."/>
            <person name="Sugawara Y."/>
            <person name="Yamamoto N."/>
            <person name="Tomono K."/>
            <person name="Takeuchi D."/>
            <person name="Kawahara R."/>
            <person name="Hamada S."/>
        </authorList>
    </citation>
    <scope>NUCLEOTIDE SEQUENCE [LARGE SCALE GENOMIC DNA]</scope>
    <source>
        <strain evidence="2 3">E300</strain>
    </source>
</reference>
<feature type="transmembrane region" description="Helical" evidence="1">
    <location>
        <begin position="127"/>
        <end position="143"/>
    </location>
</feature>
<feature type="transmembrane region" description="Helical" evidence="1">
    <location>
        <begin position="155"/>
        <end position="176"/>
    </location>
</feature>
<proteinExistence type="predicted"/>